<dbReference type="Proteomes" id="UP000094291">
    <property type="component" value="Unassembled WGS sequence"/>
</dbReference>
<organism evidence="2 3">
    <name type="scientific">Terasakiispira papahanaumokuakeensis</name>
    <dbReference type="NCBI Taxonomy" id="197479"/>
    <lineage>
        <taxon>Bacteria</taxon>
        <taxon>Pseudomonadati</taxon>
        <taxon>Pseudomonadota</taxon>
        <taxon>Gammaproteobacteria</taxon>
        <taxon>Oceanospirillales</taxon>
        <taxon>Terasakiispira</taxon>
    </lineage>
</organism>
<evidence type="ECO:0000313" key="3">
    <source>
        <dbReference type="Proteomes" id="UP000094291"/>
    </source>
</evidence>
<reference evidence="2 3" key="1">
    <citation type="submission" date="2016-08" db="EMBL/GenBank/DDBJ databases">
        <authorList>
            <person name="Seilhamer J.J."/>
        </authorList>
    </citation>
    <scope>NUCLEOTIDE SEQUENCE [LARGE SCALE GENOMIC DNA]</scope>
    <source>
        <strain evidence="2 3">PH27A</strain>
    </source>
</reference>
<comment type="caution">
    <text evidence="2">The sequence shown here is derived from an EMBL/GenBank/DDBJ whole genome shotgun (WGS) entry which is preliminary data.</text>
</comment>
<keyword evidence="3" id="KW-1185">Reference proteome</keyword>
<protein>
    <submittedName>
        <fullName evidence="2">Uncharacterized protein</fullName>
    </submittedName>
</protein>
<gene>
    <name evidence="2" type="ORF">BFW38_10710</name>
</gene>
<proteinExistence type="predicted"/>
<dbReference type="EMBL" id="MDTQ01000001">
    <property type="protein sequence ID" value="ODC03940.1"/>
    <property type="molecule type" value="Genomic_DNA"/>
</dbReference>
<feature type="region of interest" description="Disordered" evidence="1">
    <location>
        <begin position="20"/>
        <end position="52"/>
    </location>
</feature>
<sequence>MTLIQSITVQTLQTDGLHIGQMGGTTPATDSFAHKNAHKPESPHYDPSAANNTHIPIEMPEIWLMDFMKINSNGG</sequence>
<evidence type="ECO:0000313" key="2">
    <source>
        <dbReference type="EMBL" id="ODC03940.1"/>
    </source>
</evidence>
<name>A0A1E2VAA7_9GAMM</name>
<dbReference type="STRING" id="197479.BFW38_10710"/>
<accession>A0A1E2VAA7</accession>
<evidence type="ECO:0000256" key="1">
    <source>
        <dbReference type="SAM" id="MobiDB-lite"/>
    </source>
</evidence>
<dbReference type="AlphaFoldDB" id="A0A1E2VAA7"/>